<keyword evidence="2" id="KW-1185">Reference proteome</keyword>
<dbReference type="AlphaFoldDB" id="A0AAV2SCE3"/>
<evidence type="ECO:0008006" key="3">
    <source>
        <dbReference type="Google" id="ProtNLM"/>
    </source>
</evidence>
<evidence type="ECO:0000313" key="2">
    <source>
        <dbReference type="Proteomes" id="UP001497623"/>
    </source>
</evidence>
<dbReference type="EMBL" id="CAXKWB010053706">
    <property type="protein sequence ID" value="CAL4174689.1"/>
    <property type="molecule type" value="Genomic_DNA"/>
</dbReference>
<dbReference type="Proteomes" id="UP001497623">
    <property type="component" value="Unassembled WGS sequence"/>
</dbReference>
<protein>
    <recommendedName>
        <fullName evidence="3">Reverse transcriptase Ty1/copia-type domain-containing protein</fullName>
    </recommendedName>
</protein>
<comment type="caution">
    <text evidence="1">The sequence shown here is derived from an EMBL/GenBank/DDBJ whole genome shotgun (WGS) entry which is preliminary data.</text>
</comment>
<evidence type="ECO:0000313" key="1">
    <source>
        <dbReference type="EMBL" id="CAL4174689.1"/>
    </source>
</evidence>
<reference evidence="1 2" key="1">
    <citation type="submission" date="2024-05" db="EMBL/GenBank/DDBJ databases">
        <authorList>
            <person name="Wallberg A."/>
        </authorList>
    </citation>
    <scope>NUCLEOTIDE SEQUENCE [LARGE SCALE GENOMIC DNA]</scope>
</reference>
<sequence length="117" mass="13296">GCTQVISEPAMFYWYKGNKLCGIFVMHVDDFLWGGSIEFESSVIGNIKKEFKIGSQEAGAFKYVGLDIKQTNDGIVLGQSSYLETVENIPIERGNYEDSDTVKEKVLPKWCFFNFFI</sequence>
<feature type="non-terminal residue" evidence="1">
    <location>
        <position position="1"/>
    </location>
</feature>
<accession>A0AAV2SCE3</accession>
<gene>
    <name evidence="1" type="ORF">MNOR_LOCUS34558</name>
</gene>
<name>A0AAV2SCE3_MEGNR</name>
<organism evidence="1 2">
    <name type="scientific">Meganyctiphanes norvegica</name>
    <name type="common">Northern krill</name>
    <name type="synonym">Thysanopoda norvegica</name>
    <dbReference type="NCBI Taxonomy" id="48144"/>
    <lineage>
        <taxon>Eukaryota</taxon>
        <taxon>Metazoa</taxon>
        <taxon>Ecdysozoa</taxon>
        <taxon>Arthropoda</taxon>
        <taxon>Crustacea</taxon>
        <taxon>Multicrustacea</taxon>
        <taxon>Malacostraca</taxon>
        <taxon>Eumalacostraca</taxon>
        <taxon>Eucarida</taxon>
        <taxon>Euphausiacea</taxon>
        <taxon>Euphausiidae</taxon>
        <taxon>Meganyctiphanes</taxon>
    </lineage>
</organism>
<proteinExistence type="predicted"/>